<dbReference type="EMBL" id="ARQD01000001">
    <property type="protein sequence ID" value="KIX85485.1"/>
    <property type="molecule type" value="Genomic_DNA"/>
</dbReference>
<name>A0A0D2I2Q5_9BACT</name>
<dbReference type="Proteomes" id="UP000032214">
    <property type="component" value="Unassembled WGS sequence"/>
</dbReference>
<comment type="caution">
    <text evidence="2">The sequence shown here is derived from an EMBL/GenBank/DDBJ whole genome shotgun (WGS) entry which is preliminary data.</text>
</comment>
<sequence>MRISWFLLLIATYLSTSMAFENEKRLPKIEEYGCVPTLYQEIINSSSSPAQAIAGFVEINCELYAGLSETIFCKELIYRFPLLIDFLLSKLTQLYEYKEHIIINTPTIITEMYAHHDIPFDCNNDDINKAFASVVPDLLSDSTLMNIRLLAAAALDQEMCQALDSEMFKKLSTLKDKKELQTAHYSTHKNCPGTKTLIMWALKSNNISFFNLLIKTELLESHDASIILQYLEQQKMILPNQTPLKD</sequence>
<reference evidence="2 3" key="1">
    <citation type="journal article" date="2013" name="Proc. Natl. Acad. Sci. U.S.A.">
        <title>Candidate phylum TM6 genome recovered from a hospital sink biofilm provides genomic insights into this uncultivated phylum.</title>
        <authorList>
            <person name="McLean J.S."/>
            <person name="Lombardo M.J."/>
            <person name="Badger J.H."/>
            <person name="Edlund A."/>
            <person name="Novotny M."/>
            <person name="Yee-Greenbaum J."/>
            <person name="Vyahhi N."/>
            <person name="Hall A.P."/>
            <person name="Yang Y."/>
            <person name="Dupont C.L."/>
            <person name="Ziegler M.G."/>
            <person name="Chitsaz H."/>
            <person name="Allen A.E."/>
            <person name="Yooseph S."/>
            <person name="Tesler G."/>
            <person name="Pevzner P.A."/>
            <person name="Friedman R.M."/>
            <person name="Nealson K.H."/>
            <person name="Venter J.C."/>
            <person name="Lasken R.S."/>
        </authorList>
    </citation>
    <scope>NUCLEOTIDE SEQUENCE [LARGE SCALE GENOMIC DNA]</scope>
    <source>
        <strain evidence="2 3">TM6SC1</strain>
    </source>
</reference>
<proteinExistence type="predicted"/>
<protein>
    <submittedName>
        <fullName evidence="2">Uncharacterized protein</fullName>
    </submittedName>
</protein>
<evidence type="ECO:0000313" key="2">
    <source>
        <dbReference type="EMBL" id="KIX85485.1"/>
    </source>
</evidence>
<keyword evidence="1" id="KW-0732">Signal</keyword>
<organism evidence="2 3">
    <name type="scientific">candidate division TM6 bacterium JCVI TM6SC1</name>
    <dbReference type="NCBI Taxonomy" id="1306947"/>
    <lineage>
        <taxon>Bacteria</taxon>
        <taxon>Candidatus Babelota</taxon>
        <taxon>Vermiphilus</taxon>
    </lineage>
</organism>
<evidence type="ECO:0000256" key="1">
    <source>
        <dbReference type="SAM" id="SignalP"/>
    </source>
</evidence>
<feature type="chain" id="PRO_5002255082" evidence="1">
    <location>
        <begin position="20"/>
        <end position="246"/>
    </location>
</feature>
<dbReference type="AlphaFoldDB" id="A0A0D2I2Q5"/>
<keyword evidence="3" id="KW-1185">Reference proteome</keyword>
<gene>
    <name evidence="2" type="ORF">J120_00715</name>
</gene>
<evidence type="ECO:0000313" key="3">
    <source>
        <dbReference type="Proteomes" id="UP000032214"/>
    </source>
</evidence>
<feature type="signal peptide" evidence="1">
    <location>
        <begin position="1"/>
        <end position="19"/>
    </location>
</feature>
<accession>A0A0D2I2Q5</accession>